<proteinExistence type="predicted"/>
<dbReference type="Gene3D" id="1.10.287.1700">
    <property type="match status" value="1"/>
</dbReference>
<evidence type="ECO:0000313" key="2">
    <source>
        <dbReference type="EMBL" id="WZC49175.1"/>
    </source>
</evidence>
<reference evidence="3" key="1">
    <citation type="submission" date="2024-04" db="EMBL/GenBank/DDBJ databases">
        <title>Phylogenomic analyses of a clade within the roseobacter group suggest taxonomic reassignments of species of the genera Aestuariivita, Citreicella, Loktanella, Nautella, Pelagibaca, Ruegeria, Thalassobius, Thiobacimonas and Tropicibacter, and the proposal o.</title>
        <authorList>
            <person name="Jeon C.O."/>
        </authorList>
    </citation>
    <scope>NUCLEOTIDE SEQUENCE [LARGE SCALE GENOMIC DNA]</scope>
    <source>
        <strain evidence="3">BS5-3</strain>
    </source>
</reference>
<dbReference type="Proteomes" id="UP001440612">
    <property type="component" value="Chromosome"/>
</dbReference>
<dbReference type="EMBL" id="CP150951">
    <property type="protein sequence ID" value="WZC49175.1"/>
    <property type="molecule type" value="Genomic_DNA"/>
</dbReference>
<dbReference type="RefSeq" id="WP_341367286.1">
    <property type="nucleotide sequence ID" value="NZ_CP150951.2"/>
</dbReference>
<sequence>MITQFKTLCHVKGLHEQNKLKALRAKRAAVETALAQEAAQKRVVAESRAALPAKEAALYDAIMQQPVPVERIDETKQKVLDLQAEHQDHEDEAERLTQIRIRCETERDEARVQYQIAQRDLEKFTTIKSDLITQQLQAIEAQEDAEIEDLFSKKQGIRI</sequence>
<dbReference type="InterPro" id="IPR009929">
    <property type="entry name" value="T3SS_YscO"/>
</dbReference>
<evidence type="ECO:0000313" key="3">
    <source>
        <dbReference type="Proteomes" id="UP001440612"/>
    </source>
</evidence>
<protein>
    <submittedName>
        <fullName evidence="2">YscO family type III secretion system apparatus protein</fullName>
    </submittedName>
</protein>
<dbReference type="Pfam" id="PF07321">
    <property type="entry name" value="YscO"/>
    <property type="match status" value="1"/>
</dbReference>
<keyword evidence="1" id="KW-0175">Coiled coil</keyword>
<feature type="coiled-coil region" evidence="1">
    <location>
        <begin position="72"/>
        <end position="99"/>
    </location>
</feature>
<accession>A0ABZ2V4Y2</accession>
<name>A0ABZ2V4Y2_9RHOB</name>
<organism evidence="2 3">
    <name type="scientific">Yoonia phaeophyticola</name>
    <dbReference type="NCBI Taxonomy" id="3137369"/>
    <lineage>
        <taxon>Bacteria</taxon>
        <taxon>Pseudomonadati</taxon>
        <taxon>Pseudomonadota</taxon>
        <taxon>Alphaproteobacteria</taxon>
        <taxon>Rhodobacterales</taxon>
        <taxon>Paracoccaceae</taxon>
        <taxon>Yoonia</taxon>
    </lineage>
</organism>
<evidence type="ECO:0000256" key="1">
    <source>
        <dbReference type="SAM" id="Coils"/>
    </source>
</evidence>
<gene>
    <name evidence="2" type="ORF">AABB29_00505</name>
</gene>
<dbReference type="InterPro" id="IPR053716">
    <property type="entry name" value="Flag_assembly_chemotaxis_eff"/>
</dbReference>
<keyword evidence="3" id="KW-1185">Reference proteome</keyword>